<dbReference type="Pfam" id="PF04296">
    <property type="entry name" value="YlxR"/>
    <property type="match status" value="1"/>
</dbReference>
<organism evidence="3 4">
    <name type="scientific">Helicobacter cappadocius</name>
    <dbReference type="NCBI Taxonomy" id="3063998"/>
    <lineage>
        <taxon>Bacteria</taxon>
        <taxon>Pseudomonadati</taxon>
        <taxon>Campylobacterota</taxon>
        <taxon>Epsilonproteobacteria</taxon>
        <taxon>Campylobacterales</taxon>
        <taxon>Helicobacteraceae</taxon>
        <taxon>Helicobacter</taxon>
    </lineage>
</organism>
<dbReference type="RefSeq" id="WP_305517154.1">
    <property type="nucleotide sequence ID" value="NZ_JAUPEV010000007.1"/>
</dbReference>
<dbReference type="InterPro" id="IPR007393">
    <property type="entry name" value="YlxR_dom"/>
</dbReference>
<evidence type="ECO:0000259" key="1">
    <source>
        <dbReference type="Pfam" id="PF04296"/>
    </source>
</evidence>
<evidence type="ECO:0000313" key="4">
    <source>
        <dbReference type="Proteomes" id="UP001177258"/>
    </source>
</evidence>
<sequence length="106" mass="12427">MKKNDFNFGIITENSTDFKKFSSQNSVRMCVCCRKRFSQDQLLRLKADNAKIVFFDGSGRSFYICEECIGSDKIIGSLIRVKNTPKDKNIIREHIKEIRNKWQKLD</sequence>
<name>A0AA90PKL5_9HELI</name>
<reference evidence="2" key="2">
    <citation type="submission" date="2023-07" db="EMBL/GenBank/DDBJ databases">
        <authorList>
            <person name="Aydin F."/>
            <person name="Tarhane S."/>
            <person name="Saticioglu I.B."/>
            <person name="Karakaya E."/>
            <person name="Abay S."/>
            <person name="Guran O."/>
            <person name="Bozkurt E."/>
            <person name="Uzum N."/>
            <person name="Olgun K."/>
            <person name="Jablonski D."/>
        </authorList>
    </citation>
    <scope>NUCLEOTIDE SEQUENCE</scope>
    <source>
        <strain evidence="2">Faydin-H75</strain>
    </source>
</reference>
<gene>
    <name evidence="2" type="ORF">Q5I04_05195</name>
    <name evidence="3" type="ORF">Q5I06_05705</name>
</gene>
<evidence type="ECO:0000313" key="5">
    <source>
        <dbReference type="Proteomes" id="UP001240777"/>
    </source>
</evidence>
<evidence type="ECO:0000313" key="3">
    <source>
        <dbReference type="EMBL" id="MDP2539265.1"/>
    </source>
</evidence>
<comment type="caution">
    <text evidence="3">The sequence shown here is derived from an EMBL/GenBank/DDBJ whole genome shotgun (WGS) entry which is preliminary data.</text>
</comment>
<dbReference type="Gene3D" id="3.30.1230.10">
    <property type="entry name" value="YlxR-like"/>
    <property type="match status" value="1"/>
</dbReference>
<dbReference type="Proteomes" id="UP001240777">
    <property type="component" value="Unassembled WGS sequence"/>
</dbReference>
<dbReference type="EMBL" id="JAUPEV010000007">
    <property type="protein sequence ID" value="MDO7253305.1"/>
    <property type="molecule type" value="Genomic_DNA"/>
</dbReference>
<reference evidence="3 5" key="1">
    <citation type="submission" date="2023-07" db="EMBL/GenBank/DDBJ databases">
        <title>Unpublished Manusciprt.</title>
        <authorList>
            <person name="Aydin F."/>
            <person name="Tarhane S."/>
            <person name="Saticioglu I.B."/>
            <person name="Karakaya E."/>
            <person name="Abay S."/>
            <person name="Guran O."/>
            <person name="Bozkurt E."/>
            <person name="Uzum N."/>
            <person name="Olgun K."/>
            <person name="Jablonski D."/>
        </authorList>
    </citation>
    <scope>NUCLEOTIDE SEQUENCE</scope>
    <source>
        <strain evidence="5">faydin-H75</strain>
        <strain evidence="3">Faydin-H76</strain>
    </source>
</reference>
<dbReference type="EMBL" id="JAUYZK010000007">
    <property type="protein sequence ID" value="MDP2539265.1"/>
    <property type="molecule type" value="Genomic_DNA"/>
</dbReference>
<dbReference type="AlphaFoldDB" id="A0AA90PKL5"/>
<dbReference type="SUPFAM" id="SSF64376">
    <property type="entry name" value="YlxR-like"/>
    <property type="match status" value="1"/>
</dbReference>
<keyword evidence="5" id="KW-1185">Reference proteome</keyword>
<evidence type="ECO:0000313" key="2">
    <source>
        <dbReference type="EMBL" id="MDO7253305.1"/>
    </source>
</evidence>
<feature type="domain" description="YlxR" evidence="1">
    <location>
        <begin position="28"/>
        <end position="67"/>
    </location>
</feature>
<protein>
    <submittedName>
        <fullName evidence="3">DUF448 domain-containing protein</fullName>
    </submittedName>
</protein>
<accession>A0AA90PKL5</accession>
<proteinExistence type="predicted"/>
<reference evidence="2 4" key="3">
    <citation type="journal article" date="2024" name="Syst. Appl. Microbiol.">
        <title>Helicobacter cappadocius sp. nov., from lizards: The first psychrotrophic Helicobacter species.</title>
        <authorList>
            <person name="Aydin F."/>
            <person name="Tarhane S."/>
            <person name="Karakaya E."/>
            <person name="Abay S."/>
            <person name="Kayman T."/>
            <person name="Guran O."/>
            <person name="Bozkurt E."/>
            <person name="Uzum N."/>
            <person name="Avci A."/>
            <person name="Olgun K."/>
            <person name="Jablonski D."/>
            <person name="Guran C."/>
            <person name="Burcin Saticioglu I."/>
        </authorList>
    </citation>
    <scope>NUCLEOTIDE SEQUENCE [LARGE SCALE GENOMIC DNA]</scope>
    <source>
        <strain evidence="2">Faydin-H75</strain>
        <strain evidence="4">faydin-H76</strain>
    </source>
</reference>
<dbReference type="InterPro" id="IPR035931">
    <property type="entry name" value="YlxR-like_sf"/>
</dbReference>
<dbReference type="Proteomes" id="UP001177258">
    <property type="component" value="Unassembled WGS sequence"/>
</dbReference>